<keyword evidence="2" id="KW-1185">Reference proteome</keyword>
<comment type="caution">
    <text evidence="1">The sequence shown here is derived from an EMBL/GenBank/DDBJ whole genome shotgun (WGS) entry which is preliminary data.</text>
</comment>
<protein>
    <submittedName>
        <fullName evidence="1">Uncharacterized protein</fullName>
    </submittedName>
</protein>
<accession>A0AA38YLI3</accession>
<evidence type="ECO:0000313" key="1">
    <source>
        <dbReference type="EMBL" id="KAJ9672675.1"/>
    </source>
</evidence>
<dbReference type="EMBL" id="JARBHA010000019">
    <property type="protein sequence ID" value="KAJ9672675.1"/>
    <property type="molecule type" value="Genomic_DNA"/>
</dbReference>
<sequence length="101" mass="11820">MKQSWQLVRKSMDTQNYHAHMGIETRIRMRMSTGTFFLTTLDLESRDWIPIIHVEKFSLKQLSPVHGSSNNSTEAARLTLPMPPFTGPHILETRFRYSKTR</sequence>
<reference evidence="1 2" key="1">
    <citation type="journal article" date="2023" name="BMC Biotechnol.">
        <title>Vitis rotundifolia cv Carlos genome sequencing.</title>
        <authorList>
            <person name="Huff M."/>
            <person name="Hulse-Kemp A."/>
            <person name="Scheffler B."/>
            <person name="Youngblood R."/>
            <person name="Simpson S."/>
            <person name="Babiker E."/>
            <person name="Staton M."/>
        </authorList>
    </citation>
    <scope>NUCLEOTIDE SEQUENCE [LARGE SCALE GENOMIC DNA]</scope>
    <source>
        <tissue evidence="1">Leaf</tissue>
    </source>
</reference>
<dbReference type="AlphaFoldDB" id="A0AA38YLI3"/>
<dbReference type="Proteomes" id="UP001168098">
    <property type="component" value="Unassembled WGS sequence"/>
</dbReference>
<proteinExistence type="predicted"/>
<name>A0AA38YLI3_VITRO</name>
<gene>
    <name evidence="1" type="ORF">PVL29_026050</name>
</gene>
<organism evidence="1 2">
    <name type="scientific">Vitis rotundifolia</name>
    <name type="common">Muscadine grape</name>
    <dbReference type="NCBI Taxonomy" id="103349"/>
    <lineage>
        <taxon>Eukaryota</taxon>
        <taxon>Viridiplantae</taxon>
        <taxon>Streptophyta</taxon>
        <taxon>Embryophyta</taxon>
        <taxon>Tracheophyta</taxon>
        <taxon>Spermatophyta</taxon>
        <taxon>Magnoliopsida</taxon>
        <taxon>eudicotyledons</taxon>
        <taxon>Gunneridae</taxon>
        <taxon>Pentapetalae</taxon>
        <taxon>rosids</taxon>
        <taxon>Vitales</taxon>
        <taxon>Vitaceae</taxon>
        <taxon>Viteae</taxon>
        <taxon>Vitis</taxon>
    </lineage>
</organism>
<evidence type="ECO:0000313" key="2">
    <source>
        <dbReference type="Proteomes" id="UP001168098"/>
    </source>
</evidence>